<protein>
    <submittedName>
        <fullName evidence="8">Uncharacterized protein</fullName>
    </submittedName>
</protein>
<dbReference type="Pfam" id="PF02932">
    <property type="entry name" value="Neur_chan_memb"/>
    <property type="match status" value="1"/>
</dbReference>
<accession>A0AAD9P3J3</accession>
<dbReference type="InterPro" id="IPR006029">
    <property type="entry name" value="Neurotrans-gated_channel_TM"/>
</dbReference>
<evidence type="ECO:0000259" key="7">
    <source>
        <dbReference type="Pfam" id="PF02932"/>
    </source>
</evidence>
<comment type="subcellular location">
    <subcellularLocation>
        <location evidence="1">Membrane</location>
        <topology evidence="1">Multi-pass membrane protein</topology>
    </subcellularLocation>
</comment>
<feature type="domain" description="Neurotransmitter-gated ion-channel ligand-binding" evidence="6">
    <location>
        <begin position="33"/>
        <end position="110"/>
    </location>
</feature>
<proteinExistence type="inferred from homology"/>
<feature type="transmembrane region" description="Helical" evidence="5">
    <location>
        <begin position="451"/>
        <end position="469"/>
    </location>
</feature>
<comment type="caution">
    <text evidence="8">The sequence shown here is derived from an EMBL/GenBank/DDBJ whole genome shotgun (WGS) entry which is preliminary data.</text>
</comment>
<dbReference type="InterPro" id="IPR036719">
    <property type="entry name" value="Neuro-gated_channel_TM_sf"/>
</dbReference>
<organism evidence="8 9">
    <name type="scientific">Ridgeia piscesae</name>
    <name type="common">Tubeworm</name>
    <dbReference type="NCBI Taxonomy" id="27915"/>
    <lineage>
        <taxon>Eukaryota</taxon>
        <taxon>Metazoa</taxon>
        <taxon>Spiralia</taxon>
        <taxon>Lophotrochozoa</taxon>
        <taxon>Annelida</taxon>
        <taxon>Polychaeta</taxon>
        <taxon>Sedentaria</taxon>
        <taxon>Canalipalpata</taxon>
        <taxon>Sabellida</taxon>
        <taxon>Siboglinidae</taxon>
        <taxon>Ridgeia</taxon>
    </lineage>
</organism>
<feature type="transmembrane region" description="Helical" evidence="5">
    <location>
        <begin position="368"/>
        <end position="385"/>
    </location>
</feature>
<dbReference type="CDD" id="cd19051">
    <property type="entry name" value="LGIC_TM_cation"/>
    <property type="match status" value="1"/>
</dbReference>
<dbReference type="GO" id="GO:0004888">
    <property type="term" value="F:transmembrane signaling receptor activity"/>
    <property type="evidence" value="ECO:0007669"/>
    <property type="project" value="InterPro"/>
</dbReference>
<evidence type="ECO:0000256" key="3">
    <source>
        <dbReference type="ARBA" id="ARBA00022989"/>
    </source>
</evidence>
<feature type="transmembrane region" description="Helical" evidence="5">
    <location>
        <begin position="274"/>
        <end position="299"/>
    </location>
</feature>
<comment type="similarity">
    <text evidence="5">Belongs to the ligand-gated ion channel (TC 1.A.9) family.</text>
</comment>
<feature type="domain" description="Neurotransmitter-gated ion-channel ligand-binding" evidence="6">
    <location>
        <begin position="167"/>
        <end position="273"/>
    </location>
</feature>
<dbReference type="PRINTS" id="PR00252">
    <property type="entry name" value="NRIONCHANNEL"/>
</dbReference>
<keyword evidence="5" id="KW-0407">Ion channel</keyword>
<dbReference type="Proteomes" id="UP001209878">
    <property type="component" value="Unassembled WGS sequence"/>
</dbReference>
<gene>
    <name evidence="8" type="ORF">NP493_166g01006</name>
</gene>
<keyword evidence="9" id="KW-1185">Reference proteome</keyword>
<evidence type="ECO:0000256" key="4">
    <source>
        <dbReference type="ARBA" id="ARBA00023136"/>
    </source>
</evidence>
<dbReference type="Gene3D" id="2.70.170.10">
    <property type="entry name" value="Neurotransmitter-gated ion-channel ligand-binding domain"/>
    <property type="match status" value="1"/>
</dbReference>
<name>A0AAD9P3J3_RIDPI</name>
<dbReference type="Gene3D" id="1.20.58.390">
    <property type="entry name" value="Neurotransmitter-gated ion-channel transmembrane domain"/>
    <property type="match status" value="1"/>
</dbReference>
<dbReference type="SUPFAM" id="SSF63712">
    <property type="entry name" value="Nicotinic receptor ligand binding domain-like"/>
    <property type="match status" value="2"/>
</dbReference>
<dbReference type="Pfam" id="PF02931">
    <property type="entry name" value="Neur_chan_LBD"/>
    <property type="match status" value="2"/>
</dbReference>
<dbReference type="AlphaFoldDB" id="A0AAD9P3J3"/>
<keyword evidence="4 5" id="KW-0472">Membrane</keyword>
<dbReference type="InterPro" id="IPR036734">
    <property type="entry name" value="Neur_chan_lig-bd_sf"/>
</dbReference>
<reference evidence="8" key="1">
    <citation type="journal article" date="2023" name="Mol. Biol. Evol.">
        <title>Third-Generation Sequencing Reveals the Adaptive Role of the Epigenome in Three Deep-Sea Polychaetes.</title>
        <authorList>
            <person name="Perez M."/>
            <person name="Aroh O."/>
            <person name="Sun Y."/>
            <person name="Lan Y."/>
            <person name="Juniper S.K."/>
            <person name="Young C.R."/>
            <person name="Angers B."/>
            <person name="Qian P.Y."/>
        </authorList>
    </citation>
    <scope>NUCLEOTIDE SEQUENCE</scope>
    <source>
        <strain evidence="8">R07B-5</strain>
    </source>
</reference>
<dbReference type="InterPro" id="IPR006202">
    <property type="entry name" value="Neur_chan_lig-bd"/>
</dbReference>
<dbReference type="PANTHER" id="PTHR18945">
    <property type="entry name" value="NEUROTRANSMITTER GATED ION CHANNEL"/>
    <property type="match status" value="1"/>
</dbReference>
<evidence type="ECO:0000259" key="6">
    <source>
        <dbReference type="Pfam" id="PF02931"/>
    </source>
</evidence>
<dbReference type="InterPro" id="IPR018000">
    <property type="entry name" value="Neurotransmitter_ion_chnl_CS"/>
</dbReference>
<dbReference type="GO" id="GO:0016020">
    <property type="term" value="C:membrane"/>
    <property type="evidence" value="ECO:0007669"/>
    <property type="project" value="UniProtKB-SubCell"/>
</dbReference>
<evidence type="ECO:0000256" key="5">
    <source>
        <dbReference type="RuleBase" id="RU000687"/>
    </source>
</evidence>
<dbReference type="EMBL" id="JAODUO010000166">
    <property type="protein sequence ID" value="KAK2187404.1"/>
    <property type="molecule type" value="Genomic_DNA"/>
</dbReference>
<feature type="domain" description="Neurotransmitter-gated ion-channel transmembrane" evidence="7">
    <location>
        <begin position="280"/>
        <end position="407"/>
    </location>
</feature>
<feature type="transmembrane region" description="Helical" evidence="5">
    <location>
        <begin position="305"/>
        <end position="323"/>
    </location>
</feature>
<dbReference type="SUPFAM" id="SSF90112">
    <property type="entry name" value="Neurotransmitter-gated ion-channel transmembrane pore"/>
    <property type="match status" value="1"/>
</dbReference>
<keyword evidence="3 5" id="KW-1133">Transmembrane helix</keyword>
<dbReference type="PROSITE" id="PS00236">
    <property type="entry name" value="NEUROTR_ION_CHANNEL"/>
    <property type="match status" value="1"/>
</dbReference>
<dbReference type="InterPro" id="IPR038050">
    <property type="entry name" value="Neuro_actylchol_rec"/>
</dbReference>
<evidence type="ECO:0000313" key="8">
    <source>
        <dbReference type="EMBL" id="KAK2187404.1"/>
    </source>
</evidence>
<feature type="transmembrane region" description="Helical" evidence="5">
    <location>
        <begin position="335"/>
        <end position="362"/>
    </location>
</feature>
<dbReference type="GO" id="GO:0005230">
    <property type="term" value="F:extracellular ligand-gated monoatomic ion channel activity"/>
    <property type="evidence" value="ECO:0007669"/>
    <property type="project" value="InterPro"/>
</dbReference>
<evidence type="ECO:0000256" key="1">
    <source>
        <dbReference type="ARBA" id="ARBA00004141"/>
    </source>
</evidence>
<dbReference type="InterPro" id="IPR006201">
    <property type="entry name" value="Neur_channel"/>
</dbReference>
<evidence type="ECO:0000256" key="2">
    <source>
        <dbReference type="ARBA" id="ARBA00022692"/>
    </source>
</evidence>
<dbReference type="CDD" id="cd18989">
    <property type="entry name" value="LGIC_ECD_cation"/>
    <property type="match status" value="1"/>
</dbReference>
<keyword evidence="5" id="KW-0813">Transport</keyword>
<sequence length="474" mass="53486">MACSRVPVRSITAVCLFFSLGSKGQEASVNPEAQLIDRLFANYCRDARPVTSHNESVQVHANFALGRIDELNEKNQRFETFCWLLMQWTDPFLQWRPQSYGGVNRITVSTARSVYKYAIVPVYKLLHAGAAALRILELECAVLSDSVVRRSHAYNSWPDGYDLALATDRYRVKVYSTGRIYWLPGIHFVTSCNVDLTHFPFDRQTCFINVTSWLYLENQVNFSISGSGTVLKYFETNGEWEVMATHTGRYAVDVGAAWNMTVLYCAVHMKRKPLFYIYNLLLPSMTLSLMSIFMFALPVESGEKISLGISALISYSVLTLLVADSMPSNGNFMPLLLVYTNASMMITALSIITTVFVITLHYRSADIALPKWVSLLLLGFLGRLLRVHKKKQTQTGRTDLGDSLSQHQVAVINGTTTTPNNVPGQPASEEAELVTDHSVEWRLVAAILDRLFFVVYFLLLVVITIWMFVRILNH</sequence>
<keyword evidence="5" id="KW-0406">Ion transport</keyword>
<evidence type="ECO:0000313" key="9">
    <source>
        <dbReference type="Proteomes" id="UP001209878"/>
    </source>
</evidence>
<keyword evidence="2 5" id="KW-0812">Transmembrane</keyword>